<comment type="caution">
    <text evidence="12">The sequence shown here is derived from an EMBL/GenBank/DDBJ whole genome shotgun (WGS) entry which is preliminary data.</text>
</comment>
<dbReference type="GO" id="GO:0005975">
    <property type="term" value="P:carbohydrate metabolic process"/>
    <property type="evidence" value="ECO:0007669"/>
    <property type="project" value="InterPro"/>
</dbReference>
<organism evidence="12 13">
    <name type="scientific">Cytospora chrysosperma</name>
    <name type="common">Cytospora canker fungus</name>
    <name type="synonym">Sphaeria chrysosperma</name>
    <dbReference type="NCBI Taxonomy" id="252740"/>
    <lineage>
        <taxon>Eukaryota</taxon>
        <taxon>Fungi</taxon>
        <taxon>Dikarya</taxon>
        <taxon>Ascomycota</taxon>
        <taxon>Pezizomycotina</taxon>
        <taxon>Sordariomycetes</taxon>
        <taxon>Sordariomycetidae</taxon>
        <taxon>Diaporthales</taxon>
        <taxon>Cytosporaceae</taxon>
        <taxon>Cytospora</taxon>
    </lineage>
</organism>
<sequence length="611" mass="66721">MASRLFMSLLVLAADSVTAQGLGGLWPVPQPTFTSGTTPLFINKNIAVTFNGESVRWSTHEDSLPFDDEDLYTKNVFQTQLSSKAEVSEPTALTSSEVTAAGVTRALDSIFNQNFVPWMLVPRNSISAHEPAVNASAAAISALDITLTGGNSTFDPTATDVDEAYSLSIGEDGAAKLSAKSTYGVLHGLETFSQLFYEHSAGDAWYMVNAPIDIEDSPTFGHRGIMLDTARHWFPVADIKRTIDAMSYNKLNKLHVHVTDSQSWPLEIPSIPELSAKGAYSQTSVYTPDDIELIQKYGVARGVEVYFEIDMPSHSGVVGEAFPDLVVAYDARPYFSYCAQPPCGQLKLNDSDVETFLGTLFDDILPRVAPYSKYWSTGGDELAANDSMLDPALQTNDSAVLQPMLQTFVDNQHTRVRNAGLTPVVWEELITQWNITLGSDVLVQSWLGGTGVADIAAKGHKVIDSNYEYWYLDCGRGQWLTFSNSLLEQYAPFSDWCSPFKSWERVYSHNPTAGMNGSAAALVVGGEVAVWSETIDPTNLDSLVWPRAGAAAEILWSGATDASGETRSQVTAAPRLNAHRQRLVSRGIMASPIQMEWCHQYPNATGCEYPS</sequence>
<name>A0A423W2J1_CYTCH</name>
<comment type="similarity">
    <text evidence="2 7">Belongs to the glycosyl hydrolase 20 family.</text>
</comment>
<evidence type="ECO:0000259" key="10">
    <source>
        <dbReference type="Pfam" id="PF00728"/>
    </source>
</evidence>
<feature type="domain" description="Glycoside hydrolase family 20 catalytic" evidence="10">
    <location>
        <begin position="220"/>
        <end position="558"/>
    </location>
</feature>
<evidence type="ECO:0000256" key="8">
    <source>
        <dbReference type="PIRSR" id="PIRSR001093-1"/>
    </source>
</evidence>
<dbReference type="EC" id="3.2.1.52" evidence="7"/>
<dbReference type="InterPro" id="IPR029019">
    <property type="entry name" value="HEX_eukaryotic_N"/>
</dbReference>
<dbReference type="InterPro" id="IPR029018">
    <property type="entry name" value="Hex-like_dom2"/>
</dbReference>
<evidence type="ECO:0000256" key="9">
    <source>
        <dbReference type="SAM" id="SignalP"/>
    </source>
</evidence>
<evidence type="ECO:0000256" key="4">
    <source>
        <dbReference type="ARBA" id="ARBA00022801"/>
    </source>
</evidence>
<dbReference type="InterPro" id="IPR025705">
    <property type="entry name" value="Beta_hexosaminidase_sua/sub"/>
</dbReference>
<feature type="active site" description="Proton donor" evidence="8">
    <location>
        <position position="381"/>
    </location>
</feature>
<keyword evidence="13" id="KW-1185">Reference proteome</keyword>
<dbReference type="PANTHER" id="PTHR22600">
    <property type="entry name" value="BETA-HEXOSAMINIDASE"/>
    <property type="match status" value="1"/>
</dbReference>
<keyword evidence="6 7" id="KW-0326">Glycosidase</keyword>
<dbReference type="GO" id="GO:0016020">
    <property type="term" value="C:membrane"/>
    <property type="evidence" value="ECO:0007669"/>
    <property type="project" value="TreeGrafter"/>
</dbReference>
<dbReference type="PANTHER" id="PTHR22600:SF58">
    <property type="entry name" value="BETA-HEXOSAMINIDASE"/>
    <property type="match status" value="1"/>
</dbReference>
<evidence type="ECO:0000256" key="5">
    <source>
        <dbReference type="ARBA" id="ARBA00023180"/>
    </source>
</evidence>
<dbReference type="OrthoDB" id="428480at2759"/>
<dbReference type="SUPFAM" id="SSF51445">
    <property type="entry name" value="(Trans)glycosidases"/>
    <property type="match status" value="1"/>
</dbReference>
<dbReference type="FunFam" id="3.20.20.80:FF:000063">
    <property type="entry name" value="Beta-hexosaminidase"/>
    <property type="match status" value="1"/>
</dbReference>
<dbReference type="SUPFAM" id="SSF55545">
    <property type="entry name" value="beta-N-acetylhexosaminidase-like domain"/>
    <property type="match status" value="1"/>
</dbReference>
<evidence type="ECO:0000256" key="6">
    <source>
        <dbReference type="ARBA" id="ARBA00023295"/>
    </source>
</evidence>
<dbReference type="AlphaFoldDB" id="A0A423W2J1"/>
<proteinExistence type="inferred from homology"/>
<dbReference type="Pfam" id="PF14845">
    <property type="entry name" value="Glycohydro_20b2"/>
    <property type="match status" value="1"/>
</dbReference>
<accession>A0A423W2J1</accession>
<feature type="chain" id="PRO_5019495908" description="Beta-hexosaminidase" evidence="9">
    <location>
        <begin position="20"/>
        <end position="611"/>
    </location>
</feature>
<reference evidence="12 13" key="1">
    <citation type="submission" date="2015-09" db="EMBL/GenBank/DDBJ databases">
        <title>Host preference determinants of Valsa canker pathogens revealed by comparative genomics.</title>
        <authorList>
            <person name="Yin Z."/>
            <person name="Huang L."/>
        </authorList>
    </citation>
    <scope>NUCLEOTIDE SEQUENCE [LARGE SCALE GENOMIC DNA]</scope>
    <source>
        <strain evidence="12 13">YSFL</strain>
    </source>
</reference>
<comment type="catalytic activity">
    <reaction evidence="1 7">
        <text>Hydrolysis of terminal non-reducing N-acetyl-D-hexosamine residues in N-acetyl-beta-D-hexosaminides.</text>
        <dbReference type="EC" id="3.2.1.52"/>
    </reaction>
</comment>
<dbReference type="STRING" id="252740.A0A423W2J1"/>
<dbReference type="PRINTS" id="PR00738">
    <property type="entry name" value="GLHYDRLASE20"/>
</dbReference>
<feature type="domain" description="Beta-hexosaminidase eukaryotic type N-terminal" evidence="11">
    <location>
        <begin position="25"/>
        <end position="195"/>
    </location>
</feature>
<dbReference type="InterPro" id="IPR015883">
    <property type="entry name" value="Glyco_hydro_20_cat"/>
</dbReference>
<evidence type="ECO:0000256" key="2">
    <source>
        <dbReference type="ARBA" id="ARBA00006285"/>
    </source>
</evidence>
<dbReference type="Gene3D" id="3.20.20.80">
    <property type="entry name" value="Glycosidases"/>
    <property type="match status" value="1"/>
</dbReference>
<dbReference type="Gene3D" id="3.30.379.10">
    <property type="entry name" value="Chitobiase/beta-hexosaminidase domain 2-like"/>
    <property type="match status" value="1"/>
</dbReference>
<evidence type="ECO:0000256" key="7">
    <source>
        <dbReference type="PIRNR" id="PIRNR001093"/>
    </source>
</evidence>
<evidence type="ECO:0000256" key="1">
    <source>
        <dbReference type="ARBA" id="ARBA00001231"/>
    </source>
</evidence>
<keyword evidence="5" id="KW-0325">Glycoprotein</keyword>
<evidence type="ECO:0000313" key="12">
    <source>
        <dbReference type="EMBL" id="ROV97540.1"/>
    </source>
</evidence>
<dbReference type="Proteomes" id="UP000284375">
    <property type="component" value="Unassembled WGS sequence"/>
</dbReference>
<evidence type="ECO:0000259" key="11">
    <source>
        <dbReference type="Pfam" id="PF14845"/>
    </source>
</evidence>
<keyword evidence="3 9" id="KW-0732">Signal</keyword>
<protein>
    <recommendedName>
        <fullName evidence="7">Beta-hexosaminidase</fullName>
        <ecNumber evidence="7">3.2.1.52</ecNumber>
    </recommendedName>
</protein>
<dbReference type="CDD" id="cd06562">
    <property type="entry name" value="GH20_HexA_HexB-like"/>
    <property type="match status" value="1"/>
</dbReference>
<dbReference type="Pfam" id="PF00728">
    <property type="entry name" value="Glyco_hydro_20"/>
    <property type="match status" value="1"/>
</dbReference>
<keyword evidence="4 7" id="KW-0378">Hydrolase</keyword>
<gene>
    <name evidence="12" type="ORF">VSDG_04634</name>
</gene>
<dbReference type="PIRSF" id="PIRSF001093">
    <property type="entry name" value="B-hxosamndse_ab_euk"/>
    <property type="match status" value="1"/>
</dbReference>
<evidence type="ECO:0000256" key="3">
    <source>
        <dbReference type="ARBA" id="ARBA00022729"/>
    </source>
</evidence>
<dbReference type="GO" id="GO:0016231">
    <property type="term" value="F:beta-N-acetylglucosaminidase activity"/>
    <property type="evidence" value="ECO:0007669"/>
    <property type="project" value="TreeGrafter"/>
</dbReference>
<evidence type="ECO:0000313" key="13">
    <source>
        <dbReference type="Proteomes" id="UP000284375"/>
    </source>
</evidence>
<dbReference type="EMBL" id="LJZO01000016">
    <property type="protein sequence ID" value="ROV97540.1"/>
    <property type="molecule type" value="Genomic_DNA"/>
</dbReference>
<dbReference type="GO" id="GO:0030203">
    <property type="term" value="P:glycosaminoglycan metabolic process"/>
    <property type="evidence" value="ECO:0007669"/>
    <property type="project" value="TreeGrafter"/>
</dbReference>
<feature type="signal peptide" evidence="9">
    <location>
        <begin position="1"/>
        <end position="19"/>
    </location>
</feature>
<dbReference type="InterPro" id="IPR017853">
    <property type="entry name" value="GH"/>
</dbReference>